<evidence type="ECO:0000313" key="3">
    <source>
        <dbReference type="Proteomes" id="UP000693970"/>
    </source>
</evidence>
<gene>
    <name evidence="2" type="ORF">IV203_008965</name>
</gene>
<feature type="compositionally biased region" description="Basic residues" evidence="1">
    <location>
        <begin position="79"/>
        <end position="89"/>
    </location>
</feature>
<dbReference type="AlphaFoldDB" id="A0A9K3PMJ9"/>
<evidence type="ECO:0000313" key="2">
    <source>
        <dbReference type="EMBL" id="KAG7352917.1"/>
    </source>
</evidence>
<proteinExistence type="predicted"/>
<reference evidence="2" key="1">
    <citation type="journal article" date="2021" name="Sci. Rep.">
        <title>Diploid genomic architecture of Nitzschia inconspicua, an elite biomass production diatom.</title>
        <authorList>
            <person name="Oliver A."/>
            <person name="Podell S."/>
            <person name="Pinowska A."/>
            <person name="Traller J.C."/>
            <person name="Smith S.R."/>
            <person name="McClure R."/>
            <person name="Beliaev A."/>
            <person name="Bohutskyi P."/>
            <person name="Hill E.A."/>
            <person name="Rabines A."/>
            <person name="Zheng H."/>
            <person name="Allen L.Z."/>
            <person name="Kuo A."/>
            <person name="Grigoriev I.V."/>
            <person name="Allen A.E."/>
            <person name="Hazlebeck D."/>
            <person name="Allen E.E."/>
        </authorList>
    </citation>
    <scope>NUCLEOTIDE SEQUENCE</scope>
    <source>
        <strain evidence="2">Hildebrandi</strain>
    </source>
</reference>
<dbReference type="OrthoDB" id="54593at2759"/>
<reference evidence="2" key="2">
    <citation type="submission" date="2021-04" db="EMBL/GenBank/DDBJ databases">
        <authorList>
            <person name="Podell S."/>
        </authorList>
    </citation>
    <scope>NUCLEOTIDE SEQUENCE</scope>
    <source>
        <strain evidence="2">Hildebrandi</strain>
    </source>
</reference>
<dbReference type="EMBL" id="JAGRRH010000017">
    <property type="protein sequence ID" value="KAG7352917.1"/>
    <property type="molecule type" value="Genomic_DNA"/>
</dbReference>
<dbReference type="Proteomes" id="UP000693970">
    <property type="component" value="Unassembled WGS sequence"/>
</dbReference>
<sequence>MGDDIAKLRLQAFEELAAGRSFGQAGLHMVRERPLIRDTRRKTVTSLRERPTATLCRNSLMNERTRIGRTSDAGEEKRTHRRHSSMRKRKSDELGGVDLSDLDTAEYSNSDEVATSAFQQSKSPIDNLGSVLFPMNSGWPKTLQQTIARQDDDDDLPIHYECGAGSIFANLKKDVDPSSETHTKGKAISDIRFTAPTPKTPLFQHYRRQSSSSHESDSPCSVAALTRGCGACFWERSLAWSEDEEDDEDGIVHPTLTNKAKDIRDHLSVPKHLGREYAETHELRKSTSDFPAHVRRPSSSRVVTLESDSRHKIRGAKMFRQTDVDKVTEIHWEEKVLETTALDLMAKLSL</sequence>
<accession>A0A9K3PMJ9</accession>
<feature type="region of interest" description="Disordered" evidence="1">
    <location>
        <begin position="63"/>
        <end position="97"/>
    </location>
</feature>
<name>A0A9K3PMJ9_9STRA</name>
<comment type="caution">
    <text evidence="2">The sequence shown here is derived from an EMBL/GenBank/DDBJ whole genome shotgun (WGS) entry which is preliminary data.</text>
</comment>
<organism evidence="2 3">
    <name type="scientific">Nitzschia inconspicua</name>
    <dbReference type="NCBI Taxonomy" id="303405"/>
    <lineage>
        <taxon>Eukaryota</taxon>
        <taxon>Sar</taxon>
        <taxon>Stramenopiles</taxon>
        <taxon>Ochrophyta</taxon>
        <taxon>Bacillariophyta</taxon>
        <taxon>Bacillariophyceae</taxon>
        <taxon>Bacillariophycidae</taxon>
        <taxon>Bacillariales</taxon>
        <taxon>Bacillariaceae</taxon>
        <taxon>Nitzschia</taxon>
    </lineage>
</organism>
<evidence type="ECO:0000256" key="1">
    <source>
        <dbReference type="SAM" id="MobiDB-lite"/>
    </source>
</evidence>
<protein>
    <submittedName>
        <fullName evidence="2">Uncharacterized protein</fullName>
    </submittedName>
</protein>
<keyword evidence="3" id="KW-1185">Reference proteome</keyword>